<dbReference type="Pfam" id="PF22954">
    <property type="entry name" value="DUF7027"/>
    <property type="match status" value="1"/>
</dbReference>
<keyword evidence="4" id="KW-1185">Reference proteome</keyword>
<proteinExistence type="predicted"/>
<reference evidence="3" key="1">
    <citation type="submission" date="2020-11" db="EMBL/GenBank/DDBJ databases">
        <authorList>
            <person name="Tran Van P."/>
        </authorList>
    </citation>
    <scope>NUCLEOTIDE SEQUENCE</scope>
</reference>
<name>A0A7R9AAV2_9CRUS</name>
<feature type="transmembrane region" description="Helical" evidence="1">
    <location>
        <begin position="60"/>
        <end position="82"/>
    </location>
</feature>
<keyword evidence="1" id="KW-0472">Membrane</keyword>
<accession>A0A7R9AAV2</accession>
<dbReference type="EMBL" id="CAJPEV010003050">
    <property type="protein sequence ID" value="CAG0898766.1"/>
    <property type="molecule type" value="Genomic_DNA"/>
</dbReference>
<feature type="transmembrane region" description="Helical" evidence="1">
    <location>
        <begin position="21"/>
        <end position="40"/>
    </location>
</feature>
<evidence type="ECO:0000259" key="2">
    <source>
        <dbReference type="Pfam" id="PF22954"/>
    </source>
</evidence>
<dbReference type="AlphaFoldDB" id="A0A7R9AAV2"/>
<evidence type="ECO:0000256" key="1">
    <source>
        <dbReference type="SAM" id="Phobius"/>
    </source>
</evidence>
<keyword evidence="1" id="KW-1133">Transmembrane helix</keyword>
<feature type="transmembrane region" description="Helical" evidence="1">
    <location>
        <begin position="130"/>
        <end position="157"/>
    </location>
</feature>
<dbReference type="PANTHER" id="PTHR36694">
    <property type="entry name" value="PASIFLORA 1, ISOFORM A-RELATED"/>
    <property type="match status" value="1"/>
</dbReference>
<evidence type="ECO:0000313" key="4">
    <source>
        <dbReference type="Proteomes" id="UP000677054"/>
    </source>
</evidence>
<protein>
    <recommendedName>
        <fullName evidence="2">DUF7027 domain-containing protein</fullName>
    </recommendedName>
</protein>
<keyword evidence="1" id="KW-0812">Transmembrane</keyword>
<organism evidence="3">
    <name type="scientific">Darwinula stevensoni</name>
    <dbReference type="NCBI Taxonomy" id="69355"/>
    <lineage>
        <taxon>Eukaryota</taxon>
        <taxon>Metazoa</taxon>
        <taxon>Ecdysozoa</taxon>
        <taxon>Arthropoda</taxon>
        <taxon>Crustacea</taxon>
        <taxon>Oligostraca</taxon>
        <taxon>Ostracoda</taxon>
        <taxon>Podocopa</taxon>
        <taxon>Podocopida</taxon>
        <taxon>Darwinulocopina</taxon>
        <taxon>Darwinuloidea</taxon>
        <taxon>Darwinulidae</taxon>
        <taxon>Darwinula</taxon>
    </lineage>
</organism>
<feature type="domain" description="DUF7027" evidence="2">
    <location>
        <begin position="32"/>
        <end position="122"/>
    </location>
</feature>
<dbReference type="EMBL" id="LR902567">
    <property type="protein sequence ID" value="CAD7250745.1"/>
    <property type="molecule type" value="Genomic_DNA"/>
</dbReference>
<evidence type="ECO:0000313" key="3">
    <source>
        <dbReference type="EMBL" id="CAD7250745.1"/>
    </source>
</evidence>
<dbReference type="OrthoDB" id="8190053at2759"/>
<feature type="transmembrane region" description="Helical" evidence="1">
    <location>
        <begin position="102"/>
        <end position="124"/>
    </location>
</feature>
<sequence>MKIPFAKHCCCGLTDNRNGSIAIGAVGLVCYIFFFVMNVITMARGYEQRSEIHDHISKEAFANLLICSMVFYLLFIIFDSLLIHGVRKMKRKLMIPWLYMDFLALIAGVILFVVIFVSLIVTVVTTKDGLIFTLFMIVVVVFFIAYSIGIHFFLVVYSHFRELGNPELLGGDEGVEIKQEILNAEDVSFRVEPGQV</sequence>
<dbReference type="InterPro" id="IPR054291">
    <property type="entry name" value="DUF7027"/>
</dbReference>
<gene>
    <name evidence="3" type="ORF">DSTB1V02_LOCUS10514</name>
</gene>
<dbReference type="Proteomes" id="UP000677054">
    <property type="component" value="Unassembled WGS sequence"/>
</dbReference>
<dbReference type="PANTHER" id="PTHR36694:SF11">
    <property type="entry name" value="LP21121P-RELATED"/>
    <property type="match status" value="1"/>
</dbReference>